<keyword evidence="2" id="KW-1185">Reference proteome</keyword>
<reference evidence="1 2" key="1">
    <citation type="submission" date="2023-11" db="EMBL/GenBank/DDBJ databases">
        <title>Halocaridina rubra genome assembly.</title>
        <authorList>
            <person name="Smith C."/>
        </authorList>
    </citation>
    <scope>NUCLEOTIDE SEQUENCE [LARGE SCALE GENOMIC DNA]</scope>
    <source>
        <strain evidence="1">EP-1</strain>
        <tissue evidence="1">Whole</tissue>
    </source>
</reference>
<organism evidence="1 2">
    <name type="scientific">Halocaridina rubra</name>
    <name type="common">Hawaiian red shrimp</name>
    <dbReference type="NCBI Taxonomy" id="373956"/>
    <lineage>
        <taxon>Eukaryota</taxon>
        <taxon>Metazoa</taxon>
        <taxon>Ecdysozoa</taxon>
        <taxon>Arthropoda</taxon>
        <taxon>Crustacea</taxon>
        <taxon>Multicrustacea</taxon>
        <taxon>Malacostraca</taxon>
        <taxon>Eumalacostraca</taxon>
        <taxon>Eucarida</taxon>
        <taxon>Decapoda</taxon>
        <taxon>Pleocyemata</taxon>
        <taxon>Caridea</taxon>
        <taxon>Atyoidea</taxon>
        <taxon>Atyidae</taxon>
        <taxon>Halocaridina</taxon>
    </lineage>
</organism>
<dbReference type="AlphaFoldDB" id="A0AAN8WP50"/>
<sequence>MPGHNTMSHVLQRAFNITDFIVRSQYDVTRTAKDIWYYCFIVSMRSGVTRPMCHVQLACRSEWHASRTWHMGRVTPLLCGIPDVRFHLTFHVAYHS</sequence>
<comment type="caution">
    <text evidence="1">The sequence shown here is derived from an EMBL/GenBank/DDBJ whole genome shotgun (WGS) entry which is preliminary data.</text>
</comment>
<dbReference type="EMBL" id="JAXCGZ010018029">
    <property type="protein sequence ID" value="KAK7067571.1"/>
    <property type="molecule type" value="Genomic_DNA"/>
</dbReference>
<evidence type="ECO:0000313" key="2">
    <source>
        <dbReference type="Proteomes" id="UP001381693"/>
    </source>
</evidence>
<proteinExistence type="predicted"/>
<dbReference type="Proteomes" id="UP001381693">
    <property type="component" value="Unassembled WGS sequence"/>
</dbReference>
<accession>A0AAN8WP50</accession>
<protein>
    <submittedName>
        <fullName evidence="1">Uncharacterized protein</fullName>
    </submittedName>
</protein>
<gene>
    <name evidence="1" type="ORF">SK128_022913</name>
</gene>
<name>A0AAN8WP50_HALRR</name>
<evidence type="ECO:0000313" key="1">
    <source>
        <dbReference type="EMBL" id="KAK7067571.1"/>
    </source>
</evidence>